<feature type="compositionally biased region" description="Basic residues" evidence="1">
    <location>
        <begin position="17"/>
        <end position="29"/>
    </location>
</feature>
<feature type="compositionally biased region" description="Polar residues" evidence="1">
    <location>
        <begin position="41"/>
        <end position="72"/>
    </location>
</feature>
<dbReference type="OrthoDB" id="4159781at2759"/>
<dbReference type="PANTHER" id="PTHR37540">
    <property type="entry name" value="TRANSCRIPTION FACTOR (ACR-2), PUTATIVE-RELATED-RELATED"/>
    <property type="match status" value="1"/>
</dbReference>
<keyword evidence="3" id="KW-1185">Reference proteome</keyword>
<reference evidence="2 3" key="1">
    <citation type="submission" date="2015-07" db="EMBL/GenBank/DDBJ databases">
        <title>Comparative genomics of the Sigatoka disease complex on banana suggests a link between parallel evolutionary changes in Pseudocercospora fijiensis and Pseudocercospora eumusae and increased virulence on the banana host.</title>
        <authorList>
            <person name="Chang T.-C."/>
            <person name="Salvucci A."/>
            <person name="Crous P.W."/>
            <person name="Stergiopoulos I."/>
        </authorList>
    </citation>
    <scope>NUCLEOTIDE SEQUENCE [LARGE SCALE GENOMIC DNA]</scope>
    <source>
        <strain evidence="2 3">CBS 114824</strain>
    </source>
</reference>
<dbReference type="STRING" id="321146.A0A139H051"/>
<sequence length="362" mass="40293">MPIDPTTQTDKAAQRRIQAHVARRQHQRRRELELEDAMTLESKSGRTSPSAPVSHLSPISRSLNTHGRSPSTAEVADTAMSEYPRPARPTPPTAFHTSQLNATKGTRSLDENFWTVSTEAMLATTVLFTACHLRHYRAEVIMSPSVLRLRSATYNVVQETINNESDQLSDVMILAIVKLALFEAVFGRRDAYKVQMQGIAQMVRLRLSLLNLGFNGYLAHFLMWFDANLSVLTQTSRFPDIEIELAKLGLPEGCIWARCAKARARCWKGVSTPEIHRYSAYCISSHAKGIEILLVNGAVQLCRIFPSEATNSMMDFDVILISDVEVQVPVPGCRGRLAALTSPAAKNPSYYVEPLSARIRPT</sequence>
<dbReference type="PANTHER" id="PTHR37540:SF5">
    <property type="entry name" value="TRANSCRIPTION FACTOR DOMAIN-CONTAINING PROTEIN"/>
    <property type="match status" value="1"/>
</dbReference>
<dbReference type="EMBL" id="LFZN01000200">
    <property type="protein sequence ID" value="KXS95791.1"/>
    <property type="molecule type" value="Genomic_DNA"/>
</dbReference>
<evidence type="ECO:0000256" key="1">
    <source>
        <dbReference type="SAM" id="MobiDB-lite"/>
    </source>
</evidence>
<protein>
    <submittedName>
        <fullName evidence="2">Uncharacterized protein</fullName>
    </submittedName>
</protein>
<evidence type="ECO:0000313" key="2">
    <source>
        <dbReference type="EMBL" id="KXS95791.1"/>
    </source>
</evidence>
<accession>A0A139H051</accession>
<dbReference type="AlphaFoldDB" id="A0A139H051"/>
<organism evidence="2 3">
    <name type="scientific">Pseudocercospora eumusae</name>
    <dbReference type="NCBI Taxonomy" id="321146"/>
    <lineage>
        <taxon>Eukaryota</taxon>
        <taxon>Fungi</taxon>
        <taxon>Dikarya</taxon>
        <taxon>Ascomycota</taxon>
        <taxon>Pezizomycotina</taxon>
        <taxon>Dothideomycetes</taxon>
        <taxon>Dothideomycetidae</taxon>
        <taxon>Mycosphaerellales</taxon>
        <taxon>Mycosphaerellaceae</taxon>
        <taxon>Pseudocercospora</taxon>
    </lineage>
</organism>
<comment type="caution">
    <text evidence="2">The sequence shown here is derived from an EMBL/GenBank/DDBJ whole genome shotgun (WGS) entry which is preliminary data.</text>
</comment>
<proteinExistence type="predicted"/>
<dbReference type="Proteomes" id="UP000070133">
    <property type="component" value="Unassembled WGS sequence"/>
</dbReference>
<name>A0A139H051_9PEZI</name>
<gene>
    <name evidence="2" type="ORF">AC578_6446</name>
</gene>
<evidence type="ECO:0000313" key="3">
    <source>
        <dbReference type="Proteomes" id="UP000070133"/>
    </source>
</evidence>
<feature type="compositionally biased region" description="Polar residues" evidence="1">
    <location>
        <begin position="1"/>
        <end position="11"/>
    </location>
</feature>
<feature type="region of interest" description="Disordered" evidence="1">
    <location>
        <begin position="1"/>
        <end position="102"/>
    </location>
</feature>